<name>A0A2G9V2A6_TELCI</name>
<keyword evidence="8" id="KW-1185">Reference proteome</keyword>
<evidence type="ECO:0000256" key="5">
    <source>
        <dbReference type="SAM" id="SignalP"/>
    </source>
</evidence>
<dbReference type="SUPFAM" id="SSF63501">
    <property type="entry name" value="Frizzled cysteine-rich domain"/>
    <property type="match status" value="1"/>
</dbReference>
<dbReference type="InterPro" id="IPR036790">
    <property type="entry name" value="Frizzled_dom_sf"/>
</dbReference>
<dbReference type="InterPro" id="IPR020067">
    <property type="entry name" value="Frizzled_dom"/>
</dbReference>
<reference evidence="7 8" key="1">
    <citation type="submission" date="2015-09" db="EMBL/GenBank/DDBJ databases">
        <title>Draft genome of the parasitic nematode Teladorsagia circumcincta isolate WARC Sus (inbred).</title>
        <authorList>
            <person name="Mitreva M."/>
        </authorList>
    </citation>
    <scope>NUCLEOTIDE SEQUENCE [LARGE SCALE GENOMIC DNA]</scope>
    <source>
        <strain evidence="7 8">S</strain>
    </source>
</reference>
<evidence type="ECO:0000256" key="4">
    <source>
        <dbReference type="SAM" id="MobiDB-lite"/>
    </source>
</evidence>
<dbReference type="GO" id="GO:0060070">
    <property type="term" value="P:canonical Wnt signaling pathway"/>
    <property type="evidence" value="ECO:0007669"/>
    <property type="project" value="TreeGrafter"/>
</dbReference>
<keyword evidence="2" id="KW-1015">Disulfide bond</keyword>
<feature type="chain" id="PRO_5013856573" description="FZ domain-containing protein" evidence="5">
    <location>
        <begin position="22"/>
        <end position="222"/>
    </location>
</feature>
<evidence type="ECO:0000256" key="2">
    <source>
        <dbReference type="ARBA" id="ARBA00023157"/>
    </source>
</evidence>
<sequence>MWWGHTVQIGLLAIVFTQLQAASIFDQIFMPSCYIRYDFRLRKENVSQSKFHSAKKSPIIIRIFQIPIYNRINKAGDTQPLLGLMLQTNTEHFKPLIKTKCNRNIQFFVCSVFAPMCPEGMPQAVTSCRSVCEQTRMSSAGPKESFTFRGNFLSSVKLHIYGQLLELANEPDDSRGNIRVKVTKDEVCEGTRQKALNRTIGKNKPHHAHESFGFRKQDKSKS</sequence>
<protein>
    <recommendedName>
        <fullName evidence="6">FZ domain-containing protein</fullName>
    </recommendedName>
</protein>
<dbReference type="PANTHER" id="PTHR11309:SF99">
    <property type="entry name" value="FRIZZLED-4"/>
    <property type="match status" value="1"/>
</dbReference>
<dbReference type="OrthoDB" id="10053709at2759"/>
<gene>
    <name evidence="7" type="ORF">TELCIR_01301</name>
</gene>
<dbReference type="Proteomes" id="UP000230423">
    <property type="component" value="Unassembled WGS sequence"/>
</dbReference>
<dbReference type="AlphaFoldDB" id="A0A2G9V2A6"/>
<dbReference type="Pfam" id="PF01392">
    <property type="entry name" value="Fz"/>
    <property type="match status" value="1"/>
</dbReference>
<dbReference type="PANTHER" id="PTHR11309">
    <property type="entry name" value="FRIZZLED"/>
    <property type="match status" value="1"/>
</dbReference>
<evidence type="ECO:0000259" key="6">
    <source>
        <dbReference type="PROSITE" id="PS50038"/>
    </source>
</evidence>
<evidence type="ECO:0000256" key="3">
    <source>
        <dbReference type="PROSITE-ProRule" id="PRU00090"/>
    </source>
</evidence>
<evidence type="ECO:0000313" key="8">
    <source>
        <dbReference type="Proteomes" id="UP000230423"/>
    </source>
</evidence>
<dbReference type="GO" id="GO:0017147">
    <property type="term" value="F:Wnt-protein binding"/>
    <property type="evidence" value="ECO:0007669"/>
    <property type="project" value="TreeGrafter"/>
</dbReference>
<dbReference type="PROSITE" id="PS50038">
    <property type="entry name" value="FZ"/>
    <property type="match status" value="1"/>
</dbReference>
<proteinExistence type="predicted"/>
<comment type="caution">
    <text evidence="3">Lacks conserved residue(s) required for the propagation of feature annotation.</text>
</comment>
<dbReference type="EMBL" id="KZ345039">
    <property type="protein sequence ID" value="PIO76615.1"/>
    <property type="molecule type" value="Genomic_DNA"/>
</dbReference>
<dbReference type="GO" id="GO:0005615">
    <property type="term" value="C:extracellular space"/>
    <property type="evidence" value="ECO:0007669"/>
    <property type="project" value="TreeGrafter"/>
</dbReference>
<dbReference type="Gene3D" id="1.10.2000.10">
    <property type="entry name" value="Frizzled cysteine-rich domain"/>
    <property type="match status" value="1"/>
</dbReference>
<evidence type="ECO:0000256" key="1">
    <source>
        <dbReference type="ARBA" id="ARBA00022473"/>
    </source>
</evidence>
<feature type="compositionally biased region" description="Basic and acidic residues" evidence="4">
    <location>
        <begin position="208"/>
        <end position="222"/>
    </location>
</feature>
<keyword evidence="5" id="KW-0732">Signal</keyword>
<feature type="signal peptide" evidence="5">
    <location>
        <begin position="1"/>
        <end position="21"/>
    </location>
</feature>
<dbReference type="InterPro" id="IPR015526">
    <property type="entry name" value="Frizzled/SFRP"/>
</dbReference>
<dbReference type="GO" id="GO:0035567">
    <property type="term" value="P:non-canonical Wnt signaling pathway"/>
    <property type="evidence" value="ECO:0007669"/>
    <property type="project" value="TreeGrafter"/>
</dbReference>
<feature type="region of interest" description="Disordered" evidence="4">
    <location>
        <begin position="202"/>
        <end position="222"/>
    </location>
</feature>
<evidence type="ECO:0000313" key="7">
    <source>
        <dbReference type="EMBL" id="PIO76615.1"/>
    </source>
</evidence>
<dbReference type="SMART" id="SM00063">
    <property type="entry name" value="FRI"/>
    <property type="match status" value="1"/>
</dbReference>
<keyword evidence="1" id="KW-0217">Developmental protein</keyword>
<feature type="domain" description="FZ" evidence="6">
    <location>
        <begin position="91"/>
        <end position="191"/>
    </location>
</feature>
<organism evidence="7 8">
    <name type="scientific">Teladorsagia circumcincta</name>
    <name type="common">Brown stomach worm</name>
    <name type="synonym">Ostertagia circumcincta</name>
    <dbReference type="NCBI Taxonomy" id="45464"/>
    <lineage>
        <taxon>Eukaryota</taxon>
        <taxon>Metazoa</taxon>
        <taxon>Ecdysozoa</taxon>
        <taxon>Nematoda</taxon>
        <taxon>Chromadorea</taxon>
        <taxon>Rhabditida</taxon>
        <taxon>Rhabditina</taxon>
        <taxon>Rhabditomorpha</taxon>
        <taxon>Strongyloidea</taxon>
        <taxon>Trichostrongylidae</taxon>
        <taxon>Teladorsagia</taxon>
    </lineage>
</organism>
<accession>A0A2G9V2A6</accession>